<dbReference type="SUPFAM" id="SSF53448">
    <property type="entry name" value="Nucleotide-diphospho-sugar transferases"/>
    <property type="match status" value="1"/>
</dbReference>
<comment type="catalytic activity">
    <reaction evidence="4">
        <text>N-acetyl-alpha-D-glucosamine 1-phosphate + UTP + H(+) = UDP-N-acetyl-alpha-D-glucosamine + diphosphate</text>
        <dbReference type="Rhea" id="RHEA:13509"/>
        <dbReference type="ChEBI" id="CHEBI:15378"/>
        <dbReference type="ChEBI" id="CHEBI:33019"/>
        <dbReference type="ChEBI" id="CHEBI:46398"/>
        <dbReference type="ChEBI" id="CHEBI:57705"/>
        <dbReference type="ChEBI" id="CHEBI:57776"/>
        <dbReference type="EC" id="2.7.7.23"/>
    </reaction>
</comment>
<evidence type="ECO:0000256" key="2">
    <source>
        <dbReference type="ARBA" id="ARBA00022679"/>
    </source>
</evidence>
<dbReference type="PANTHER" id="PTHR43584">
    <property type="entry name" value="NUCLEOTIDYL TRANSFERASE"/>
    <property type="match status" value="1"/>
</dbReference>
<dbReference type="InterPro" id="IPR050065">
    <property type="entry name" value="GlmU-like"/>
</dbReference>
<dbReference type="GO" id="GO:0003977">
    <property type="term" value="F:UDP-N-acetylglucosamine diphosphorylase activity"/>
    <property type="evidence" value="ECO:0007669"/>
    <property type="project" value="UniProtKB-EC"/>
</dbReference>
<keyword evidence="2" id="KW-0808">Transferase</keyword>
<dbReference type="EMBL" id="MN740243">
    <property type="protein sequence ID" value="QHT95613.1"/>
    <property type="molecule type" value="Genomic_DNA"/>
</dbReference>
<organism evidence="6">
    <name type="scientific">viral metagenome</name>
    <dbReference type="NCBI Taxonomy" id="1070528"/>
    <lineage>
        <taxon>unclassified sequences</taxon>
        <taxon>metagenomes</taxon>
        <taxon>organismal metagenomes</taxon>
    </lineage>
</organism>
<accession>A0A6C0IVQ2</accession>
<name>A0A6C0IVQ2_9ZZZZ</name>
<proteinExistence type="predicted"/>
<evidence type="ECO:0000256" key="4">
    <source>
        <dbReference type="ARBA" id="ARBA00048493"/>
    </source>
</evidence>
<dbReference type="InterPro" id="IPR025877">
    <property type="entry name" value="MobA-like_NTP_Trfase"/>
</dbReference>
<evidence type="ECO:0000256" key="3">
    <source>
        <dbReference type="ARBA" id="ARBA00022695"/>
    </source>
</evidence>
<evidence type="ECO:0000259" key="5">
    <source>
        <dbReference type="Pfam" id="PF12804"/>
    </source>
</evidence>
<dbReference type="Pfam" id="PF12804">
    <property type="entry name" value="NTP_transf_3"/>
    <property type="match status" value="1"/>
</dbReference>
<dbReference type="PANTHER" id="PTHR43584:SF3">
    <property type="entry name" value="BIFUNCTIONAL PROTEIN GLMU"/>
    <property type="match status" value="1"/>
</dbReference>
<evidence type="ECO:0000313" key="6">
    <source>
        <dbReference type="EMBL" id="QHT95613.1"/>
    </source>
</evidence>
<dbReference type="EC" id="2.7.7.23" evidence="1"/>
<dbReference type="Gene3D" id="3.90.550.10">
    <property type="entry name" value="Spore Coat Polysaccharide Biosynthesis Protein SpsA, Chain A"/>
    <property type="match status" value="1"/>
</dbReference>
<evidence type="ECO:0000256" key="1">
    <source>
        <dbReference type="ARBA" id="ARBA00012457"/>
    </source>
</evidence>
<dbReference type="AlphaFoldDB" id="A0A6C0IVQ2"/>
<dbReference type="InterPro" id="IPR029044">
    <property type="entry name" value="Nucleotide-diphossugar_trans"/>
</dbReference>
<protein>
    <recommendedName>
        <fullName evidence="1">UDP-N-acetylglucosamine diphosphorylase</fullName>
        <ecNumber evidence="1">2.7.7.23</ecNumber>
    </recommendedName>
</protein>
<reference evidence="6" key="1">
    <citation type="journal article" date="2020" name="Nature">
        <title>Giant virus diversity and host interactions through global metagenomics.</title>
        <authorList>
            <person name="Schulz F."/>
            <person name="Roux S."/>
            <person name="Paez-Espino D."/>
            <person name="Jungbluth S."/>
            <person name="Walsh D.A."/>
            <person name="Denef V.J."/>
            <person name="McMahon K.D."/>
            <person name="Konstantinidis K.T."/>
            <person name="Eloe-Fadrosh E.A."/>
            <person name="Kyrpides N.C."/>
            <person name="Woyke T."/>
        </authorList>
    </citation>
    <scope>NUCLEOTIDE SEQUENCE</scope>
    <source>
        <strain evidence="6">GVMAG-M-3300024261-8</strain>
    </source>
</reference>
<feature type="domain" description="MobA-like NTP transferase" evidence="5">
    <location>
        <begin position="4"/>
        <end position="135"/>
    </location>
</feature>
<keyword evidence="3" id="KW-0548">Nucleotidyltransferase</keyword>
<sequence length="253" mass="28246">MYTIVLAGGLGKRMNSDIPKVLHTVNNIPMICLVIQEAFKLNATKVLVVVGKYKDIIKETIQAFFSNKEVNKITYIVQEDKTINGTTKTMGTGDAVHCCIPYLKKIRKSGDENVVILSGDVPLIKHTTIELLLTKQNSLLTTLLRNPFGCGRIFANNESEIIKIVEEKDCNEDERKCKQVNCGIYNLNVDVIIECIPFITNNNKSQEYYLTDIVEIARSKQIPIHGVVLPVNNASEILNVNTPEDLEIANARA</sequence>